<dbReference type="Gene3D" id="1.25.40.10">
    <property type="entry name" value="Tetratricopeptide repeat domain"/>
    <property type="match status" value="1"/>
</dbReference>
<proteinExistence type="predicted"/>
<keyword evidence="3" id="KW-1185">Reference proteome</keyword>
<feature type="signal peptide" evidence="1">
    <location>
        <begin position="1"/>
        <end position="28"/>
    </location>
</feature>
<accession>A0A0F5FIC2</accession>
<dbReference type="STRING" id="429727.VE26_00620"/>
<keyword evidence="1" id="KW-0732">Signal</keyword>
<dbReference type="SUPFAM" id="SSF48452">
    <property type="entry name" value="TPR-like"/>
    <property type="match status" value="1"/>
</dbReference>
<evidence type="ECO:0000313" key="3">
    <source>
        <dbReference type="Proteomes" id="UP000033649"/>
    </source>
</evidence>
<reference evidence="2 3" key="1">
    <citation type="submission" date="2015-03" db="EMBL/GenBank/DDBJ databases">
        <authorList>
            <person name="Hassan Y."/>
            <person name="Lepp D."/>
            <person name="Li X.-Z."/>
            <person name="Zhou T."/>
        </authorList>
    </citation>
    <scope>NUCLEOTIDE SEQUENCE [LARGE SCALE GENOMIC DNA]</scope>
    <source>
        <strain evidence="2 3">IPL18</strain>
    </source>
</reference>
<dbReference type="Proteomes" id="UP000033649">
    <property type="component" value="Unassembled WGS sequence"/>
</dbReference>
<dbReference type="AlphaFoldDB" id="A0A0F5FIC2"/>
<evidence type="ECO:0000313" key="2">
    <source>
        <dbReference type="EMBL" id="KKB08634.1"/>
    </source>
</evidence>
<dbReference type="PATRIC" id="fig|429727.3.peg.140"/>
<evidence type="ECO:0000256" key="1">
    <source>
        <dbReference type="SAM" id="SignalP"/>
    </source>
</evidence>
<gene>
    <name evidence="2" type="ORF">VE26_00620</name>
</gene>
<feature type="chain" id="PRO_5002486465" description="DUF560 domain-containing protein" evidence="1">
    <location>
        <begin position="29"/>
        <end position="460"/>
    </location>
</feature>
<dbReference type="SUPFAM" id="SSF56935">
    <property type="entry name" value="Porins"/>
    <property type="match status" value="1"/>
</dbReference>
<evidence type="ECO:0008006" key="4">
    <source>
        <dbReference type="Google" id="ProtNLM"/>
    </source>
</evidence>
<organism evidence="2 3">
    <name type="scientific">Devosia chinhatensis</name>
    <dbReference type="NCBI Taxonomy" id="429727"/>
    <lineage>
        <taxon>Bacteria</taxon>
        <taxon>Pseudomonadati</taxon>
        <taxon>Pseudomonadota</taxon>
        <taxon>Alphaproteobacteria</taxon>
        <taxon>Hyphomicrobiales</taxon>
        <taxon>Devosiaceae</taxon>
        <taxon>Devosia</taxon>
    </lineage>
</organism>
<comment type="caution">
    <text evidence="2">The sequence shown here is derived from an EMBL/GenBank/DDBJ whole genome shotgun (WGS) entry which is preliminary data.</text>
</comment>
<protein>
    <recommendedName>
        <fullName evidence="4">DUF560 domain-containing protein</fullName>
    </recommendedName>
</protein>
<name>A0A0F5FIC2_9HYPH</name>
<dbReference type="InterPro" id="IPR011990">
    <property type="entry name" value="TPR-like_helical_dom_sf"/>
</dbReference>
<sequence length="460" mass="48765">MRFGNSMRLVTAALGLLAASSVINLASAQPLPRYNVAASVPPAQMEALETERRAMLARILANPADLDANFAYAMLSARLGDLEAAIATFERMHIYAPDVPRLRLELGSLYARLGAHETARQHFLAVKARPDTPAEVRANIDMALANLGSASAGPRLSGQVTLGALYSSNANSGPNERFVTLNGFQARLDDVAIGTADASGGISGGVQLSQPLGNEGDRIEASLSGRLDSFANRNDVSAGAIDLRVGALMRLDRFGLDNASASLSGLAGTSWLGGEPNLNQIGLSASLDIPLSPATLISANYTLRYEDYLVSVVRPRADLRDGLRHRASLAVYHSLSSDWQVMAGINLTRKDAVAASQAYWEPGVQAGLSHRFTPEGTTEDPWTFTLATAASLRNSDGPDPMVNAAEAQKGVELSVQATQSIPLRDQLSLQLSAGYRHVFSNYDTRTHGAASVGASLSYSF</sequence>
<dbReference type="EMBL" id="JZEY01000054">
    <property type="protein sequence ID" value="KKB08634.1"/>
    <property type="molecule type" value="Genomic_DNA"/>
</dbReference>